<dbReference type="PROSITE" id="PS50016">
    <property type="entry name" value="ZF_PHD_2"/>
    <property type="match status" value="1"/>
</dbReference>
<dbReference type="CDD" id="cd16100">
    <property type="entry name" value="ARID"/>
    <property type="match status" value="1"/>
</dbReference>
<keyword evidence="18" id="KW-1185">Reference proteome</keyword>
<feature type="domain" description="PHD-type" evidence="13">
    <location>
        <begin position="230"/>
        <end position="280"/>
    </location>
</feature>
<organism evidence="17 18">
    <name type="scientific">Absidia repens</name>
    <dbReference type="NCBI Taxonomy" id="90262"/>
    <lineage>
        <taxon>Eukaryota</taxon>
        <taxon>Fungi</taxon>
        <taxon>Fungi incertae sedis</taxon>
        <taxon>Mucoromycota</taxon>
        <taxon>Mucoromycotina</taxon>
        <taxon>Mucoromycetes</taxon>
        <taxon>Mucorales</taxon>
        <taxon>Cunninghamellaceae</taxon>
        <taxon>Absidia</taxon>
    </lineage>
</organism>
<dbReference type="PROSITE" id="PS01359">
    <property type="entry name" value="ZF_PHD_1"/>
    <property type="match status" value="1"/>
</dbReference>
<reference evidence="17 18" key="1">
    <citation type="submission" date="2016-07" db="EMBL/GenBank/DDBJ databases">
        <title>Pervasive Adenine N6-methylation of Active Genes in Fungi.</title>
        <authorList>
            <consortium name="DOE Joint Genome Institute"/>
            <person name="Mondo S.J."/>
            <person name="Dannebaum R.O."/>
            <person name="Kuo R.C."/>
            <person name="Labutti K."/>
            <person name="Haridas S."/>
            <person name="Kuo A."/>
            <person name="Salamov A."/>
            <person name="Ahrendt S.R."/>
            <person name="Lipzen A."/>
            <person name="Sullivan W."/>
            <person name="Andreopoulos W.B."/>
            <person name="Clum A."/>
            <person name="Lindquist E."/>
            <person name="Daum C."/>
            <person name="Ramamoorthy G.K."/>
            <person name="Gryganskyi A."/>
            <person name="Culley D."/>
            <person name="Magnuson J.K."/>
            <person name="James T.Y."/>
            <person name="O'Malley M.A."/>
            <person name="Stajich J.E."/>
            <person name="Spatafora J.W."/>
            <person name="Visel A."/>
            <person name="Grigoriev I.V."/>
        </authorList>
    </citation>
    <scope>NUCLEOTIDE SEQUENCE [LARGE SCALE GENOMIC DNA]</scope>
    <source>
        <strain evidence="17 18">NRRL 1336</strain>
    </source>
</reference>
<dbReference type="GO" id="GO:0000785">
    <property type="term" value="C:chromatin"/>
    <property type="evidence" value="ECO:0007669"/>
    <property type="project" value="TreeGrafter"/>
</dbReference>
<feature type="domain" description="ARID" evidence="14">
    <location>
        <begin position="111"/>
        <end position="205"/>
    </location>
</feature>
<dbReference type="EMBL" id="MCGE01000001">
    <property type="protein sequence ID" value="ORZ25529.1"/>
    <property type="molecule type" value="Genomic_DNA"/>
</dbReference>
<dbReference type="GO" id="GO:0008270">
    <property type="term" value="F:zinc ion binding"/>
    <property type="evidence" value="ECO:0007669"/>
    <property type="project" value="UniProtKB-KW"/>
</dbReference>
<keyword evidence="9" id="KW-0408">Iron</keyword>
<dbReference type="PROSITE" id="PS51011">
    <property type="entry name" value="ARID"/>
    <property type="match status" value="1"/>
</dbReference>
<dbReference type="InterPro" id="IPR036431">
    <property type="entry name" value="ARID_dom_sf"/>
</dbReference>
<dbReference type="InterPro" id="IPR011011">
    <property type="entry name" value="Znf_FYVE_PHD"/>
</dbReference>
<feature type="domain" description="JmjN" evidence="15">
    <location>
        <begin position="46"/>
        <end position="87"/>
    </location>
</feature>
<evidence type="ECO:0000256" key="11">
    <source>
        <dbReference type="ARBA" id="ARBA00048734"/>
    </source>
</evidence>
<dbReference type="Proteomes" id="UP000193560">
    <property type="component" value="Unassembled WGS sequence"/>
</dbReference>
<evidence type="ECO:0000256" key="5">
    <source>
        <dbReference type="ARBA" id="ARBA00022723"/>
    </source>
</evidence>
<feature type="non-terminal residue" evidence="17">
    <location>
        <position position="739"/>
    </location>
</feature>
<dbReference type="SMART" id="SM00249">
    <property type="entry name" value="PHD"/>
    <property type="match status" value="1"/>
</dbReference>
<sequence length="739" mass="85787">MKRISTRSTTAIKTDHRSQPLDLSTVRTTNEKIPRTRKRIFGLQEAPIYYPTTEEFKDPIQYIQKIKPEAEQYGIIKIVPPKEYEPGFCLNTEIFRFRTRIQKMNSMEGATRANLNYLDKVQKFHRVLHGKPISRIPVLDKRPIDLYRLKNDVAEKGGFQKVCDEKQWAEIGRSMGYSRQQCTSMSNALKKAYMQIVMPYEHWLAKHKARRSTPLRKDTNDENSDNEPSQELCEICREEGNDDNLVVCDDCDRAYHIFCVEPPLATVPSHEWYCIDCLTGASGDYGFEDGGEYSLPEFHAFCDKFKKRWFSKEKPVKNPDVVAEEDCEDEFWRLVDNPHETCEVEYGADLHSNHHGSGFAPIERGPDGVKGDDPWNLNMIPVLPSSLFTHIKTDISGMMVPWLYIGMCFSAFCWHNEDHFTYSINYMHWGETKTWYGVPGEDTTKFEDTMKKAVPELFEQQPNLLFQLVTMLSPGRLLKEKVRVYAVDQRPGEFVVTFPKAYHSGFNHGFNFCEAVNFAPVDWLHYGLECAKRYKDHRRQPCFSHDELLVNIAKMEVPSENVKWIKAAVSDMEQRELGDRKRFKQQHPSIKQQLSVTKDSNDILFSNDLDQEHLQCLACHCYTYLSYVTCPCTKKVACFEHFDELCKCKESSKLVHLRFSEDELHSLVEMAGGKGNHPSEWLRRAKARLSDDNLTTEEALRMQLKEAKTEGVSKYYTWEMERTLASLKEWEAQASTLLD</sequence>
<comment type="subcellular location">
    <subcellularLocation>
        <location evidence="2">Nucleus</location>
    </subcellularLocation>
</comment>
<evidence type="ECO:0000256" key="12">
    <source>
        <dbReference type="PROSITE-ProRule" id="PRU00146"/>
    </source>
</evidence>
<keyword evidence="6 12" id="KW-0863">Zinc-finger</keyword>
<dbReference type="InterPro" id="IPR001606">
    <property type="entry name" value="ARID_dom"/>
</dbReference>
<dbReference type="InterPro" id="IPR003347">
    <property type="entry name" value="JmjC_dom"/>
</dbReference>
<keyword evidence="7" id="KW-0862">Zinc</keyword>
<dbReference type="InterPro" id="IPR019787">
    <property type="entry name" value="Znf_PHD-finger"/>
</dbReference>
<accession>A0A1X2J0Y8</accession>
<dbReference type="PANTHER" id="PTHR10694:SF33">
    <property type="entry name" value="LYSINE-SPECIFIC DEMETHYLASE 5"/>
    <property type="match status" value="1"/>
</dbReference>
<proteinExistence type="inferred from homology"/>
<name>A0A1X2J0Y8_9FUNG</name>
<dbReference type="Pfam" id="PF02375">
    <property type="entry name" value="JmjN"/>
    <property type="match status" value="1"/>
</dbReference>
<dbReference type="SMART" id="SM01014">
    <property type="entry name" value="ARID"/>
    <property type="match status" value="1"/>
</dbReference>
<feature type="domain" description="JmjC" evidence="16">
    <location>
        <begin position="369"/>
        <end position="535"/>
    </location>
</feature>
<dbReference type="GO" id="GO:0006355">
    <property type="term" value="P:regulation of DNA-templated transcription"/>
    <property type="evidence" value="ECO:0007669"/>
    <property type="project" value="TreeGrafter"/>
</dbReference>
<protein>
    <recommendedName>
        <fullName evidence="4">[histone H3]-trimethyl-L-lysine(4) demethylase</fullName>
        <ecNumber evidence="4">1.14.11.67</ecNumber>
    </recommendedName>
</protein>
<dbReference type="PROSITE" id="PS51184">
    <property type="entry name" value="JMJC"/>
    <property type="match status" value="1"/>
</dbReference>
<dbReference type="Pfam" id="PF21323">
    <property type="entry name" value="KDM5_C-hel"/>
    <property type="match status" value="1"/>
</dbReference>
<dbReference type="SUPFAM" id="SSF46774">
    <property type="entry name" value="ARID-like"/>
    <property type="match status" value="1"/>
</dbReference>
<comment type="similarity">
    <text evidence="3">Belongs to the JARID1 histone demethylase family.</text>
</comment>
<dbReference type="Gene3D" id="3.30.40.10">
    <property type="entry name" value="Zinc/RING finger domain, C3HC4 (zinc finger)"/>
    <property type="match status" value="1"/>
</dbReference>
<dbReference type="Pfam" id="PF02928">
    <property type="entry name" value="zf-C5HC2"/>
    <property type="match status" value="1"/>
</dbReference>
<dbReference type="SUPFAM" id="SSF57903">
    <property type="entry name" value="FYVE/PHD zinc finger"/>
    <property type="match status" value="1"/>
</dbReference>
<dbReference type="EC" id="1.14.11.67" evidence="4"/>
<dbReference type="GO" id="GO:0034647">
    <property type="term" value="F:histone H3K4me/H3K4me2/H3K4me3 demethylase activity"/>
    <property type="evidence" value="ECO:0007669"/>
    <property type="project" value="UniProtKB-EC"/>
</dbReference>
<dbReference type="InterPro" id="IPR013083">
    <property type="entry name" value="Znf_RING/FYVE/PHD"/>
</dbReference>
<evidence type="ECO:0000259" key="14">
    <source>
        <dbReference type="PROSITE" id="PS51011"/>
    </source>
</evidence>
<dbReference type="SMART" id="SM00545">
    <property type="entry name" value="JmjN"/>
    <property type="match status" value="1"/>
</dbReference>
<gene>
    <name evidence="17" type="ORF">BCR42DRAFT_316259</name>
</gene>
<dbReference type="OrthoDB" id="1678912at2759"/>
<dbReference type="Pfam" id="PF01388">
    <property type="entry name" value="ARID"/>
    <property type="match status" value="1"/>
</dbReference>
<dbReference type="InterPro" id="IPR003349">
    <property type="entry name" value="JmjN"/>
</dbReference>
<evidence type="ECO:0000256" key="6">
    <source>
        <dbReference type="ARBA" id="ARBA00022771"/>
    </source>
</evidence>
<evidence type="ECO:0000313" key="18">
    <source>
        <dbReference type="Proteomes" id="UP000193560"/>
    </source>
</evidence>
<evidence type="ECO:0000256" key="1">
    <source>
        <dbReference type="ARBA" id="ARBA00001954"/>
    </source>
</evidence>
<dbReference type="GO" id="GO:0003677">
    <property type="term" value="F:DNA binding"/>
    <property type="evidence" value="ECO:0007669"/>
    <property type="project" value="InterPro"/>
</dbReference>
<dbReference type="SMART" id="SM00558">
    <property type="entry name" value="JmjC"/>
    <property type="match status" value="1"/>
</dbReference>
<evidence type="ECO:0000256" key="10">
    <source>
        <dbReference type="ARBA" id="ARBA00023242"/>
    </source>
</evidence>
<keyword evidence="5" id="KW-0479">Metal-binding</keyword>
<comment type="catalytic activity">
    <reaction evidence="11">
        <text>N(6),N(6),N(6)-trimethyl-L-lysyl(4)-[histone H3] + 3 2-oxoglutarate + 3 O2 = L-lysyl(4)-[histone H3] + 3 formaldehyde + 3 succinate + 3 CO2</text>
        <dbReference type="Rhea" id="RHEA:60208"/>
        <dbReference type="Rhea" id="RHEA-COMP:15537"/>
        <dbReference type="Rhea" id="RHEA-COMP:15547"/>
        <dbReference type="ChEBI" id="CHEBI:15379"/>
        <dbReference type="ChEBI" id="CHEBI:16526"/>
        <dbReference type="ChEBI" id="CHEBI:16810"/>
        <dbReference type="ChEBI" id="CHEBI:16842"/>
        <dbReference type="ChEBI" id="CHEBI:29969"/>
        <dbReference type="ChEBI" id="CHEBI:30031"/>
        <dbReference type="ChEBI" id="CHEBI:61961"/>
        <dbReference type="EC" id="1.14.11.67"/>
    </reaction>
</comment>
<evidence type="ECO:0000256" key="8">
    <source>
        <dbReference type="ARBA" id="ARBA00023002"/>
    </source>
</evidence>
<dbReference type="InterPro" id="IPR019786">
    <property type="entry name" value="Zinc_finger_PHD-type_CS"/>
</dbReference>
<evidence type="ECO:0000259" key="15">
    <source>
        <dbReference type="PROSITE" id="PS51183"/>
    </source>
</evidence>
<keyword evidence="10" id="KW-0539">Nucleus</keyword>
<dbReference type="AlphaFoldDB" id="A0A1X2J0Y8"/>
<dbReference type="PANTHER" id="PTHR10694">
    <property type="entry name" value="LYSINE-SPECIFIC DEMETHYLASE"/>
    <property type="match status" value="1"/>
</dbReference>
<comment type="caution">
    <text evidence="17">The sequence shown here is derived from an EMBL/GenBank/DDBJ whole genome shotgun (WGS) entry which is preliminary data.</text>
</comment>
<dbReference type="SMART" id="SM00501">
    <property type="entry name" value="BRIGHT"/>
    <property type="match status" value="1"/>
</dbReference>
<evidence type="ECO:0000256" key="4">
    <source>
        <dbReference type="ARBA" id="ARBA00012902"/>
    </source>
</evidence>
<dbReference type="InterPro" id="IPR001965">
    <property type="entry name" value="Znf_PHD"/>
</dbReference>
<dbReference type="GO" id="GO:0005634">
    <property type="term" value="C:nucleus"/>
    <property type="evidence" value="ECO:0007669"/>
    <property type="project" value="UniProtKB-SubCell"/>
</dbReference>
<evidence type="ECO:0000313" key="17">
    <source>
        <dbReference type="EMBL" id="ORZ25529.1"/>
    </source>
</evidence>
<dbReference type="InterPro" id="IPR004198">
    <property type="entry name" value="Znf_C5HC2"/>
</dbReference>
<dbReference type="Gene3D" id="2.60.120.650">
    <property type="entry name" value="Cupin"/>
    <property type="match status" value="1"/>
</dbReference>
<dbReference type="InterPro" id="IPR048615">
    <property type="entry name" value="KDM5_C-hel"/>
</dbReference>
<evidence type="ECO:0000259" key="16">
    <source>
        <dbReference type="PROSITE" id="PS51184"/>
    </source>
</evidence>
<dbReference type="SUPFAM" id="SSF51197">
    <property type="entry name" value="Clavaminate synthase-like"/>
    <property type="match status" value="1"/>
</dbReference>
<dbReference type="STRING" id="90262.A0A1X2J0Y8"/>
<evidence type="ECO:0000256" key="7">
    <source>
        <dbReference type="ARBA" id="ARBA00022833"/>
    </source>
</evidence>
<evidence type="ECO:0000259" key="13">
    <source>
        <dbReference type="PROSITE" id="PS50016"/>
    </source>
</evidence>
<comment type="cofactor">
    <cofactor evidence="1">
        <name>Fe(2+)</name>
        <dbReference type="ChEBI" id="CHEBI:29033"/>
    </cofactor>
</comment>
<evidence type="ECO:0000256" key="2">
    <source>
        <dbReference type="ARBA" id="ARBA00004123"/>
    </source>
</evidence>
<dbReference type="Pfam" id="PF00628">
    <property type="entry name" value="PHD"/>
    <property type="match status" value="1"/>
</dbReference>
<dbReference type="FunFam" id="1.10.150.60:FF:000016">
    <property type="entry name" value="Putative Lysine-specific demethylase 5B"/>
    <property type="match status" value="1"/>
</dbReference>
<dbReference type="Gene3D" id="1.10.150.60">
    <property type="entry name" value="ARID DNA-binding domain"/>
    <property type="match status" value="1"/>
</dbReference>
<evidence type="ECO:0000256" key="9">
    <source>
        <dbReference type="ARBA" id="ARBA00023004"/>
    </source>
</evidence>
<dbReference type="Pfam" id="PF02373">
    <property type="entry name" value="JmjC"/>
    <property type="match status" value="1"/>
</dbReference>
<keyword evidence="8" id="KW-0560">Oxidoreductase</keyword>
<dbReference type="PROSITE" id="PS51183">
    <property type="entry name" value="JMJN"/>
    <property type="match status" value="1"/>
</dbReference>
<evidence type="ECO:0000256" key="3">
    <source>
        <dbReference type="ARBA" id="ARBA00006801"/>
    </source>
</evidence>